<dbReference type="Proteomes" id="UP000063919">
    <property type="component" value="Chromosome"/>
</dbReference>
<accession>A0A0M4JSH3</accession>
<feature type="transmembrane region" description="Helical" evidence="1">
    <location>
        <begin position="61"/>
        <end position="82"/>
    </location>
</feature>
<keyword evidence="3" id="KW-1185">Reference proteome</keyword>
<feature type="transmembrane region" description="Helical" evidence="1">
    <location>
        <begin position="37"/>
        <end position="55"/>
    </location>
</feature>
<organism evidence="2 3">
    <name type="scientific">Spiroplasma cantharicola</name>
    <dbReference type="NCBI Taxonomy" id="362837"/>
    <lineage>
        <taxon>Bacteria</taxon>
        <taxon>Bacillati</taxon>
        <taxon>Mycoplasmatota</taxon>
        <taxon>Mollicutes</taxon>
        <taxon>Entomoplasmatales</taxon>
        <taxon>Spiroplasmataceae</taxon>
        <taxon>Spiroplasma</taxon>
    </lineage>
</organism>
<evidence type="ECO:0000256" key="1">
    <source>
        <dbReference type="SAM" id="Phobius"/>
    </source>
</evidence>
<evidence type="ECO:0000313" key="3">
    <source>
        <dbReference type="Proteomes" id="UP000063919"/>
    </source>
</evidence>
<dbReference type="RefSeq" id="WP_053946268.1">
    <property type="nucleotide sequence ID" value="NZ_CP012622.1"/>
</dbReference>
<dbReference type="KEGG" id="scj:SCANT_v1c06040"/>
<dbReference type="PATRIC" id="fig|362837.3.peg.617"/>
<name>A0A0M4JSH3_9MOLU</name>
<protein>
    <submittedName>
        <fullName evidence="2">Uncharacterized protein</fullName>
    </submittedName>
</protein>
<dbReference type="AlphaFoldDB" id="A0A0M4JSH3"/>
<dbReference type="STRING" id="362837.SCANT_v1c06040"/>
<keyword evidence="1" id="KW-1133">Transmembrane helix</keyword>
<feature type="transmembrane region" description="Helical" evidence="1">
    <location>
        <begin position="6"/>
        <end position="25"/>
    </location>
</feature>
<keyword evidence="1" id="KW-0472">Membrane</keyword>
<evidence type="ECO:0000313" key="2">
    <source>
        <dbReference type="EMBL" id="ALD66510.1"/>
    </source>
</evidence>
<keyword evidence="1" id="KW-0812">Transmembrane</keyword>
<dbReference type="EMBL" id="CP012622">
    <property type="protein sequence ID" value="ALD66510.1"/>
    <property type="molecule type" value="Genomic_DNA"/>
</dbReference>
<proteinExistence type="predicted"/>
<sequence>MSTFTLIIIFTLLSSINWIVSIFTYRKYEGKLKGKNLVIGVIGLILFIGVSWIIATFLPLIILIIFISFYLAWWLNYMYYLLKQNKIKERIF</sequence>
<reference evidence="2 3" key="1">
    <citation type="journal article" date="2015" name="Genome Announc.">
        <title>Complete Genome Sequence of Spiroplasma cantharicola CC-1T (DSM 21588), a Bacterium Isolated from Soldier Beetle (Cantharis carolinus).</title>
        <authorList>
            <person name="Lo W.S."/>
            <person name="Liu P.Y."/>
            <person name="Kuo C.H."/>
        </authorList>
    </citation>
    <scope>NUCLEOTIDE SEQUENCE [LARGE SCALE GENOMIC DNA]</scope>
    <source>
        <strain evidence="2 3">CC-1</strain>
    </source>
</reference>
<gene>
    <name evidence="2" type="ORF">SCANT_v1c06040</name>
</gene>